<gene>
    <name evidence="2" type="ORF">Scaly_0818900</name>
</gene>
<dbReference type="PANTHER" id="PTHR47038">
    <property type="entry name" value="BAG-ASSOCIATED GRAM PROTEIN 1"/>
    <property type="match status" value="1"/>
</dbReference>
<feature type="region of interest" description="Disordered" evidence="1">
    <location>
        <begin position="58"/>
        <end position="77"/>
    </location>
</feature>
<dbReference type="PANTHER" id="PTHR47038:SF1">
    <property type="entry name" value="BAG-ASSOCIATED GRAM PROTEIN 1"/>
    <property type="match status" value="1"/>
</dbReference>
<comment type="caution">
    <text evidence="2">The sequence shown here is derived from an EMBL/GenBank/DDBJ whole genome shotgun (WGS) entry which is preliminary data.</text>
</comment>
<dbReference type="InterPro" id="IPR044655">
    <property type="entry name" value="BAGP1-like"/>
</dbReference>
<sequence length="77" mass="8724">MTFRDTDFRVLGKRSLAIGAHFKKWCVMQSKIKSGAINEYKKEVEIMLDVARSYIQSKTTSSEIENVGSPPVAQESR</sequence>
<dbReference type="AlphaFoldDB" id="A0AAW2RCG3"/>
<proteinExistence type="predicted"/>
<dbReference type="EMBL" id="JACGWM010000004">
    <property type="protein sequence ID" value="KAL0377013.1"/>
    <property type="molecule type" value="Genomic_DNA"/>
</dbReference>
<organism evidence="2">
    <name type="scientific">Sesamum calycinum</name>
    <dbReference type="NCBI Taxonomy" id="2727403"/>
    <lineage>
        <taxon>Eukaryota</taxon>
        <taxon>Viridiplantae</taxon>
        <taxon>Streptophyta</taxon>
        <taxon>Embryophyta</taxon>
        <taxon>Tracheophyta</taxon>
        <taxon>Spermatophyta</taxon>
        <taxon>Magnoliopsida</taxon>
        <taxon>eudicotyledons</taxon>
        <taxon>Gunneridae</taxon>
        <taxon>Pentapetalae</taxon>
        <taxon>asterids</taxon>
        <taxon>lamiids</taxon>
        <taxon>Lamiales</taxon>
        <taxon>Pedaliaceae</taxon>
        <taxon>Sesamum</taxon>
    </lineage>
</organism>
<reference evidence="2" key="2">
    <citation type="journal article" date="2024" name="Plant">
        <title>Genomic evolution and insights into agronomic trait innovations of Sesamum species.</title>
        <authorList>
            <person name="Miao H."/>
            <person name="Wang L."/>
            <person name="Qu L."/>
            <person name="Liu H."/>
            <person name="Sun Y."/>
            <person name="Le M."/>
            <person name="Wang Q."/>
            <person name="Wei S."/>
            <person name="Zheng Y."/>
            <person name="Lin W."/>
            <person name="Duan Y."/>
            <person name="Cao H."/>
            <person name="Xiong S."/>
            <person name="Wang X."/>
            <person name="Wei L."/>
            <person name="Li C."/>
            <person name="Ma Q."/>
            <person name="Ju M."/>
            <person name="Zhao R."/>
            <person name="Li G."/>
            <person name="Mu C."/>
            <person name="Tian Q."/>
            <person name="Mei H."/>
            <person name="Zhang T."/>
            <person name="Gao T."/>
            <person name="Zhang H."/>
        </authorList>
    </citation>
    <scope>NUCLEOTIDE SEQUENCE</scope>
    <source>
        <strain evidence="2">KEN8</strain>
    </source>
</reference>
<evidence type="ECO:0000313" key="2">
    <source>
        <dbReference type="EMBL" id="KAL0377013.1"/>
    </source>
</evidence>
<evidence type="ECO:0000256" key="1">
    <source>
        <dbReference type="SAM" id="MobiDB-lite"/>
    </source>
</evidence>
<name>A0AAW2RCG3_9LAMI</name>
<accession>A0AAW2RCG3</accession>
<protein>
    <submittedName>
        <fullName evidence="2">BAG-associated GRAM protein 1</fullName>
    </submittedName>
</protein>
<reference evidence="2" key="1">
    <citation type="submission" date="2020-06" db="EMBL/GenBank/DDBJ databases">
        <authorList>
            <person name="Li T."/>
            <person name="Hu X."/>
            <person name="Zhang T."/>
            <person name="Song X."/>
            <person name="Zhang H."/>
            <person name="Dai N."/>
            <person name="Sheng W."/>
            <person name="Hou X."/>
            <person name="Wei L."/>
        </authorList>
    </citation>
    <scope>NUCLEOTIDE SEQUENCE</scope>
    <source>
        <strain evidence="2">KEN8</strain>
        <tissue evidence="2">Leaf</tissue>
    </source>
</reference>